<dbReference type="EMBL" id="JBJJXI010000028">
    <property type="protein sequence ID" value="KAL3403864.1"/>
    <property type="molecule type" value="Genomic_DNA"/>
</dbReference>
<comment type="caution">
    <text evidence="1">The sequence shown here is derived from an EMBL/GenBank/DDBJ whole genome shotgun (WGS) entry which is preliminary data.</text>
</comment>
<protein>
    <submittedName>
        <fullName evidence="1">Uncharacterized protein</fullName>
    </submittedName>
</protein>
<organism evidence="1 2">
    <name type="scientific">Trichogramma kaykai</name>
    <dbReference type="NCBI Taxonomy" id="54128"/>
    <lineage>
        <taxon>Eukaryota</taxon>
        <taxon>Metazoa</taxon>
        <taxon>Ecdysozoa</taxon>
        <taxon>Arthropoda</taxon>
        <taxon>Hexapoda</taxon>
        <taxon>Insecta</taxon>
        <taxon>Pterygota</taxon>
        <taxon>Neoptera</taxon>
        <taxon>Endopterygota</taxon>
        <taxon>Hymenoptera</taxon>
        <taxon>Apocrita</taxon>
        <taxon>Proctotrupomorpha</taxon>
        <taxon>Chalcidoidea</taxon>
        <taxon>Trichogrammatidae</taxon>
        <taxon>Trichogramma</taxon>
    </lineage>
</organism>
<evidence type="ECO:0000313" key="2">
    <source>
        <dbReference type="Proteomes" id="UP001627154"/>
    </source>
</evidence>
<sequence length="80" mass="9216">MAPSTQGLEFAARSESSERRCETWRSLLLRLPRQSRQSNQTIPTVRGTLQHTPTHSPSCVSPRAYIYIYIYLYVRGLSLM</sequence>
<gene>
    <name evidence="1" type="ORF">TKK_003529</name>
</gene>
<dbReference type="Proteomes" id="UP001627154">
    <property type="component" value="Unassembled WGS sequence"/>
</dbReference>
<reference evidence="1 2" key="1">
    <citation type="journal article" date="2024" name="bioRxiv">
        <title>A reference genome for Trichogramma kaykai: A tiny desert-dwelling parasitoid wasp with competing sex-ratio distorters.</title>
        <authorList>
            <person name="Culotta J."/>
            <person name="Lindsey A.R."/>
        </authorList>
    </citation>
    <scope>NUCLEOTIDE SEQUENCE [LARGE SCALE GENOMIC DNA]</scope>
    <source>
        <strain evidence="1 2">KSX58</strain>
    </source>
</reference>
<dbReference type="AlphaFoldDB" id="A0ABD2XG06"/>
<name>A0ABD2XG06_9HYME</name>
<keyword evidence="2" id="KW-1185">Reference proteome</keyword>
<accession>A0ABD2XG06</accession>
<evidence type="ECO:0000313" key="1">
    <source>
        <dbReference type="EMBL" id="KAL3403864.1"/>
    </source>
</evidence>
<proteinExistence type="predicted"/>